<feature type="transmembrane region" description="Helical" evidence="7">
    <location>
        <begin position="169"/>
        <end position="187"/>
    </location>
</feature>
<evidence type="ECO:0000256" key="7">
    <source>
        <dbReference type="SAM" id="Phobius"/>
    </source>
</evidence>
<dbReference type="PANTHER" id="PTHR30477:SF0">
    <property type="entry name" value="METAL TRANSPORT SYSTEM MEMBRANE PROTEIN TM_0125-RELATED"/>
    <property type="match status" value="1"/>
</dbReference>
<feature type="transmembrane region" description="Helical" evidence="7">
    <location>
        <begin position="131"/>
        <end position="149"/>
    </location>
</feature>
<proteinExistence type="inferred from homology"/>
<feature type="transmembrane region" description="Helical" evidence="7">
    <location>
        <begin position="88"/>
        <end position="111"/>
    </location>
</feature>
<evidence type="ECO:0000256" key="4">
    <source>
        <dbReference type="ARBA" id="ARBA00022989"/>
    </source>
</evidence>
<dbReference type="Pfam" id="PF00950">
    <property type="entry name" value="ABC-3"/>
    <property type="match status" value="1"/>
</dbReference>
<dbReference type="GO" id="GO:0043190">
    <property type="term" value="C:ATP-binding cassette (ABC) transporter complex"/>
    <property type="evidence" value="ECO:0007669"/>
    <property type="project" value="InterPro"/>
</dbReference>
<keyword evidence="5 7" id="KW-0472">Membrane</keyword>
<dbReference type="PANTHER" id="PTHR30477">
    <property type="entry name" value="ABC-TRANSPORTER METAL-BINDING PROTEIN"/>
    <property type="match status" value="1"/>
</dbReference>
<evidence type="ECO:0000256" key="1">
    <source>
        <dbReference type="ARBA" id="ARBA00004141"/>
    </source>
</evidence>
<feature type="transmembrane region" description="Helical" evidence="7">
    <location>
        <begin position="193"/>
        <end position="210"/>
    </location>
</feature>
<reference evidence="8 9" key="1">
    <citation type="submission" date="2018-10" db="EMBL/GenBank/DDBJ databases">
        <title>Genomic Encyclopedia of Archaeal and Bacterial Type Strains, Phase II (KMG-II): from individual species to whole genera.</title>
        <authorList>
            <person name="Goeker M."/>
        </authorList>
    </citation>
    <scope>NUCLEOTIDE SEQUENCE [LARGE SCALE GENOMIC DNA]</scope>
    <source>
        <strain evidence="8 9">DSM 16510</strain>
    </source>
</reference>
<name>A0A497XP98_9AQUI</name>
<evidence type="ECO:0000256" key="5">
    <source>
        <dbReference type="ARBA" id="ARBA00023136"/>
    </source>
</evidence>
<dbReference type="RefSeq" id="WP_121010986.1">
    <property type="nucleotide sequence ID" value="NZ_RCCJ01000001.1"/>
</dbReference>
<dbReference type="InterPro" id="IPR037294">
    <property type="entry name" value="ABC_BtuC-like"/>
</dbReference>
<protein>
    <submittedName>
        <fullName evidence="8">Zinc transport system permease protein</fullName>
    </submittedName>
</protein>
<feature type="transmembrane region" description="Helical" evidence="7">
    <location>
        <begin position="12"/>
        <end position="32"/>
    </location>
</feature>
<dbReference type="Proteomes" id="UP000267841">
    <property type="component" value="Unassembled WGS sequence"/>
</dbReference>
<accession>A0A497XP98</accession>
<dbReference type="SUPFAM" id="SSF81345">
    <property type="entry name" value="ABC transporter involved in vitamin B12 uptake, BtuC"/>
    <property type="match status" value="1"/>
</dbReference>
<dbReference type="GO" id="GO:0055085">
    <property type="term" value="P:transmembrane transport"/>
    <property type="evidence" value="ECO:0007669"/>
    <property type="project" value="InterPro"/>
</dbReference>
<dbReference type="OrthoDB" id="9798540at2"/>
<sequence length="266" mass="28258">MELLSYDFVQRGILTGVTVGIVSAIAGVFLILRRMSFLGAGLSHAAFGGIALSMLLGVEPFLFTSIFTILVGNLVQVLIYHRRVPGDAAIALVFSGGVALAVLILGIVKGFGEYIFSYLFGNILIVTREELYFSLVSSALVLLFFIVFYKKLVLLSFSEELAKLKGVNLTLMNHLLVSVSSLVIVMAIKAVGIILASSMIVIPALTALLMGSSFLSAVIVSTGVSLVSVVAGIALAFYYDLPPSGTIVGAMIFLFGLAFLRRAFSS</sequence>
<evidence type="ECO:0000313" key="8">
    <source>
        <dbReference type="EMBL" id="RLJ70765.1"/>
    </source>
</evidence>
<organism evidence="8 9">
    <name type="scientific">Hydrogenivirga caldilitoris</name>
    <dbReference type="NCBI Taxonomy" id="246264"/>
    <lineage>
        <taxon>Bacteria</taxon>
        <taxon>Pseudomonadati</taxon>
        <taxon>Aquificota</taxon>
        <taxon>Aquificia</taxon>
        <taxon>Aquificales</taxon>
        <taxon>Aquificaceae</taxon>
        <taxon>Hydrogenivirga</taxon>
    </lineage>
</organism>
<keyword evidence="3 6" id="KW-0812">Transmembrane</keyword>
<evidence type="ECO:0000313" key="9">
    <source>
        <dbReference type="Proteomes" id="UP000267841"/>
    </source>
</evidence>
<feature type="transmembrane region" description="Helical" evidence="7">
    <location>
        <begin position="217"/>
        <end position="239"/>
    </location>
</feature>
<feature type="transmembrane region" description="Helical" evidence="7">
    <location>
        <begin position="37"/>
        <end position="56"/>
    </location>
</feature>
<dbReference type="EMBL" id="RCCJ01000001">
    <property type="protein sequence ID" value="RLJ70765.1"/>
    <property type="molecule type" value="Genomic_DNA"/>
</dbReference>
<evidence type="ECO:0000256" key="3">
    <source>
        <dbReference type="ARBA" id="ARBA00022692"/>
    </source>
</evidence>
<evidence type="ECO:0000256" key="2">
    <source>
        <dbReference type="ARBA" id="ARBA00008034"/>
    </source>
</evidence>
<comment type="caution">
    <text evidence="8">The sequence shown here is derived from an EMBL/GenBank/DDBJ whole genome shotgun (WGS) entry which is preliminary data.</text>
</comment>
<feature type="transmembrane region" description="Helical" evidence="7">
    <location>
        <begin position="245"/>
        <end position="264"/>
    </location>
</feature>
<dbReference type="AlphaFoldDB" id="A0A497XP98"/>
<evidence type="ECO:0000256" key="6">
    <source>
        <dbReference type="RuleBase" id="RU003943"/>
    </source>
</evidence>
<keyword evidence="6" id="KW-0813">Transport</keyword>
<comment type="similarity">
    <text evidence="2 6">Belongs to the ABC-3 integral membrane protein family.</text>
</comment>
<comment type="subcellular location">
    <subcellularLocation>
        <location evidence="6">Cell membrane</location>
        <topology evidence="6">Multi-pass membrane protein</topology>
    </subcellularLocation>
    <subcellularLocation>
        <location evidence="1">Membrane</location>
        <topology evidence="1">Multi-pass membrane protein</topology>
    </subcellularLocation>
</comment>
<keyword evidence="4 7" id="KW-1133">Transmembrane helix</keyword>
<dbReference type="InterPro" id="IPR001626">
    <property type="entry name" value="ABC_TroCD"/>
</dbReference>
<feature type="transmembrane region" description="Helical" evidence="7">
    <location>
        <begin position="62"/>
        <end position="81"/>
    </location>
</feature>
<keyword evidence="9" id="KW-1185">Reference proteome</keyword>
<dbReference type="Gene3D" id="1.10.3470.10">
    <property type="entry name" value="ABC transporter involved in vitamin B12 uptake, BtuC"/>
    <property type="match status" value="1"/>
</dbReference>
<gene>
    <name evidence="8" type="ORF">BCF55_1048</name>
</gene>
<dbReference type="GO" id="GO:0010043">
    <property type="term" value="P:response to zinc ion"/>
    <property type="evidence" value="ECO:0007669"/>
    <property type="project" value="TreeGrafter"/>
</dbReference>